<evidence type="ECO:0000256" key="2">
    <source>
        <dbReference type="SAM" id="Phobius"/>
    </source>
</evidence>
<feature type="region of interest" description="Disordered" evidence="1">
    <location>
        <begin position="44"/>
        <end position="63"/>
    </location>
</feature>
<feature type="transmembrane region" description="Helical" evidence="2">
    <location>
        <begin position="143"/>
        <end position="165"/>
    </location>
</feature>
<evidence type="ECO:0000313" key="4">
    <source>
        <dbReference type="WBParaSite" id="PgR002_g096_t02"/>
    </source>
</evidence>
<dbReference type="WBParaSite" id="PgR002_g096_t02">
    <property type="protein sequence ID" value="PgR002_g096_t02"/>
    <property type="gene ID" value="PgR002_g096"/>
</dbReference>
<protein>
    <submittedName>
        <fullName evidence="4">Maturase K</fullName>
    </submittedName>
</protein>
<feature type="region of interest" description="Disordered" evidence="1">
    <location>
        <begin position="1"/>
        <end position="27"/>
    </location>
</feature>
<evidence type="ECO:0000256" key="1">
    <source>
        <dbReference type="SAM" id="MobiDB-lite"/>
    </source>
</evidence>
<sequence length="469" mass="53728">MAFIFRDTSAAERSGERTDTSLGPRYDSMVGSIKDAFTSRFRRQRPIAAEDTMPDHSLAGDGQEPVLETGIARTETEEGTPDVHTALLRTEGTSAADDEEARAEEEERKRRMRLLCLRTEEEEENVDVDLYHFRRQWTHRPRFAIVLFKLLLASSCILLNVLHLLHAFSVLSPTFTIFSLQRASYQEAVDISRANLKQMLRDRVGIVARWSPYATATEDAQYDRCFVLVNNNLWSAWALYGSKENRNCGAHLYTRYRMLRIFLSPEISKRSNIRCPPTVQYRWEWRKACCPAGNPSLQSLINLAEGGLSDMICTQRDPAMVNASDLAHTCTRGTKPWCPLPTAIEVRNGYVYAKPTMVKSYELFHKTVLHKYWINVRRVSHRWFVDGEVIEFDTLSDKCGQHCYNMTFLLSEESQIKLYNTEAKYVVCVQNGQWELIDEDSSEECLAICAVKGNGCLRKQHVVRAVIVT</sequence>
<dbReference type="AlphaFoldDB" id="A0A915A8J8"/>
<proteinExistence type="predicted"/>
<feature type="compositionally biased region" description="Basic and acidic residues" evidence="1">
    <location>
        <begin position="9"/>
        <end position="19"/>
    </location>
</feature>
<dbReference type="Proteomes" id="UP000887569">
    <property type="component" value="Unplaced"/>
</dbReference>
<keyword evidence="2" id="KW-0812">Transmembrane</keyword>
<keyword evidence="2" id="KW-1133">Transmembrane helix</keyword>
<evidence type="ECO:0000313" key="3">
    <source>
        <dbReference type="Proteomes" id="UP000887569"/>
    </source>
</evidence>
<keyword evidence="2" id="KW-0472">Membrane</keyword>
<organism evidence="3 4">
    <name type="scientific">Parascaris univalens</name>
    <name type="common">Nematode worm</name>
    <dbReference type="NCBI Taxonomy" id="6257"/>
    <lineage>
        <taxon>Eukaryota</taxon>
        <taxon>Metazoa</taxon>
        <taxon>Ecdysozoa</taxon>
        <taxon>Nematoda</taxon>
        <taxon>Chromadorea</taxon>
        <taxon>Rhabditida</taxon>
        <taxon>Spirurina</taxon>
        <taxon>Ascaridomorpha</taxon>
        <taxon>Ascaridoidea</taxon>
        <taxon>Ascarididae</taxon>
        <taxon>Parascaris</taxon>
    </lineage>
</organism>
<name>A0A915A8J8_PARUN</name>
<reference evidence="4" key="1">
    <citation type="submission" date="2022-11" db="UniProtKB">
        <authorList>
            <consortium name="WormBaseParasite"/>
        </authorList>
    </citation>
    <scope>IDENTIFICATION</scope>
</reference>
<accession>A0A915A8J8</accession>
<keyword evidence="3" id="KW-1185">Reference proteome</keyword>